<evidence type="ECO:0000313" key="6">
    <source>
        <dbReference type="Proteomes" id="UP000015241"/>
    </source>
</evidence>
<dbReference type="AlphaFoldDB" id="S8FT18"/>
<evidence type="ECO:0000256" key="2">
    <source>
        <dbReference type="ARBA" id="ARBA00022980"/>
    </source>
</evidence>
<dbReference type="HOGENOM" id="CLU_135723_6_0_1"/>
<comment type="similarity">
    <text evidence="1 4">Belongs to the bacterial ribosomal protein bL36 family.</text>
</comment>
<dbReference type="NCBIfam" id="TIGR01022">
    <property type="entry name" value="rpmJ_bact"/>
    <property type="match status" value="1"/>
</dbReference>
<dbReference type="InterPro" id="IPR035977">
    <property type="entry name" value="Ribosomal_bL36_sp"/>
</dbReference>
<dbReference type="GO" id="GO:1990904">
    <property type="term" value="C:ribonucleoprotein complex"/>
    <property type="evidence" value="ECO:0007669"/>
    <property type="project" value="UniProtKB-KW"/>
</dbReference>
<dbReference type="STRING" id="743788.S8FT18"/>
<accession>S8FT18</accession>
<dbReference type="OrthoDB" id="10265903at2759"/>
<evidence type="ECO:0000256" key="3">
    <source>
        <dbReference type="ARBA" id="ARBA00023274"/>
    </source>
</evidence>
<dbReference type="eggNOG" id="ENOG502SCT5">
    <property type="taxonomic scope" value="Eukaryota"/>
</dbReference>
<gene>
    <name evidence="5" type="ORF">FOMPIDRAFT_1085649</name>
</gene>
<dbReference type="InterPro" id="IPR000473">
    <property type="entry name" value="Ribosomal_bL36"/>
</dbReference>
<keyword evidence="6" id="KW-1185">Reference proteome</keyword>
<feature type="non-terminal residue" evidence="5">
    <location>
        <position position="1"/>
    </location>
</feature>
<dbReference type="GO" id="GO:0006412">
    <property type="term" value="P:translation"/>
    <property type="evidence" value="ECO:0007669"/>
    <property type="project" value="InterPro"/>
</dbReference>
<feature type="non-terminal residue" evidence="5">
    <location>
        <position position="54"/>
    </location>
</feature>
<organism evidence="5 6">
    <name type="scientific">Fomitopsis schrenkii</name>
    <name type="common">Brown rot fungus</name>
    <dbReference type="NCBI Taxonomy" id="2126942"/>
    <lineage>
        <taxon>Eukaryota</taxon>
        <taxon>Fungi</taxon>
        <taxon>Dikarya</taxon>
        <taxon>Basidiomycota</taxon>
        <taxon>Agaricomycotina</taxon>
        <taxon>Agaricomycetes</taxon>
        <taxon>Polyporales</taxon>
        <taxon>Fomitopsis</taxon>
    </lineage>
</organism>
<dbReference type="InterPro" id="IPR052010">
    <property type="entry name" value="Ribosomal_LSU_bL36"/>
</dbReference>
<proteinExistence type="inferred from homology"/>
<evidence type="ECO:0000313" key="5">
    <source>
        <dbReference type="EMBL" id="EPT04371.1"/>
    </source>
</evidence>
<dbReference type="Proteomes" id="UP000015241">
    <property type="component" value="Unassembled WGS sequence"/>
</dbReference>
<dbReference type="PANTHER" id="PTHR18804">
    <property type="entry name" value="RIBOSOMAL PROTEIN"/>
    <property type="match status" value="1"/>
</dbReference>
<dbReference type="GO" id="GO:0005840">
    <property type="term" value="C:ribosome"/>
    <property type="evidence" value="ECO:0007669"/>
    <property type="project" value="UniProtKB-KW"/>
</dbReference>
<dbReference type="SUPFAM" id="SSF57840">
    <property type="entry name" value="Ribosomal protein L36"/>
    <property type="match status" value="1"/>
</dbReference>
<evidence type="ECO:0000256" key="1">
    <source>
        <dbReference type="ARBA" id="ARBA00007645"/>
    </source>
</evidence>
<evidence type="ECO:0000256" key="4">
    <source>
        <dbReference type="RuleBase" id="RU000570"/>
    </source>
</evidence>
<reference evidence="5 6" key="1">
    <citation type="journal article" date="2012" name="Science">
        <title>The Paleozoic origin of enzymatic lignin decomposition reconstructed from 31 fungal genomes.</title>
        <authorList>
            <person name="Floudas D."/>
            <person name="Binder M."/>
            <person name="Riley R."/>
            <person name="Barry K."/>
            <person name="Blanchette R.A."/>
            <person name="Henrissat B."/>
            <person name="Martinez A.T."/>
            <person name="Otillar R."/>
            <person name="Spatafora J.W."/>
            <person name="Yadav J.S."/>
            <person name="Aerts A."/>
            <person name="Benoit I."/>
            <person name="Boyd A."/>
            <person name="Carlson A."/>
            <person name="Copeland A."/>
            <person name="Coutinho P.M."/>
            <person name="de Vries R.P."/>
            <person name="Ferreira P."/>
            <person name="Findley K."/>
            <person name="Foster B."/>
            <person name="Gaskell J."/>
            <person name="Glotzer D."/>
            <person name="Gorecki P."/>
            <person name="Heitman J."/>
            <person name="Hesse C."/>
            <person name="Hori C."/>
            <person name="Igarashi K."/>
            <person name="Jurgens J.A."/>
            <person name="Kallen N."/>
            <person name="Kersten P."/>
            <person name="Kohler A."/>
            <person name="Kuees U."/>
            <person name="Kumar T.K.A."/>
            <person name="Kuo A."/>
            <person name="LaButti K."/>
            <person name="Larrondo L.F."/>
            <person name="Lindquist E."/>
            <person name="Ling A."/>
            <person name="Lombard V."/>
            <person name="Lucas S."/>
            <person name="Lundell T."/>
            <person name="Martin R."/>
            <person name="McLaughlin D.J."/>
            <person name="Morgenstern I."/>
            <person name="Morin E."/>
            <person name="Murat C."/>
            <person name="Nagy L.G."/>
            <person name="Nolan M."/>
            <person name="Ohm R.A."/>
            <person name="Patyshakuliyeva A."/>
            <person name="Rokas A."/>
            <person name="Ruiz-Duenas F.J."/>
            <person name="Sabat G."/>
            <person name="Salamov A."/>
            <person name="Samejima M."/>
            <person name="Schmutz J."/>
            <person name="Slot J.C."/>
            <person name="St John F."/>
            <person name="Stenlid J."/>
            <person name="Sun H."/>
            <person name="Sun S."/>
            <person name="Syed K."/>
            <person name="Tsang A."/>
            <person name="Wiebenga A."/>
            <person name="Young D."/>
            <person name="Pisabarro A."/>
            <person name="Eastwood D.C."/>
            <person name="Martin F."/>
            <person name="Cullen D."/>
            <person name="Grigoriev I.V."/>
            <person name="Hibbett D.S."/>
        </authorList>
    </citation>
    <scope>NUCLEOTIDE SEQUENCE</scope>
    <source>
        <strain evidence="6">FP-58527</strain>
    </source>
</reference>
<protein>
    <recommendedName>
        <fullName evidence="4">Ribosomal protein</fullName>
    </recommendedName>
</protein>
<dbReference type="GO" id="GO:0003735">
    <property type="term" value="F:structural constituent of ribosome"/>
    <property type="evidence" value="ECO:0007669"/>
    <property type="project" value="InterPro"/>
</dbReference>
<name>S8FT18_FOMSC</name>
<dbReference type="PANTHER" id="PTHR18804:SF16">
    <property type="entry name" value="RIBOSOMAL PROTEIN"/>
    <property type="match status" value="1"/>
</dbReference>
<keyword evidence="2 4" id="KW-0689">Ribosomal protein</keyword>
<dbReference type="HAMAP" id="MF_00251">
    <property type="entry name" value="Ribosomal_bL36"/>
    <property type="match status" value="1"/>
</dbReference>
<dbReference type="InParanoid" id="S8FT18"/>
<dbReference type="EMBL" id="KE504127">
    <property type="protein sequence ID" value="EPT04371.1"/>
    <property type="molecule type" value="Genomic_DNA"/>
</dbReference>
<keyword evidence="3 4" id="KW-0687">Ribonucleoprotein</keyword>
<sequence length="54" mass="6062">PAAPAMMQASQTPARGMKVRSSVKRICDGCSVVRRKGRIYIICSKNPRHKQVRH</sequence>
<dbReference type="Pfam" id="PF00444">
    <property type="entry name" value="Ribosomal_L36"/>
    <property type="match status" value="1"/>
</dbReference>